<organism evidence="1 2">
    <name type="scientific">Pseudoduganella violacea</name>
    <dbReference type="NCBI Taxonomy" id="1715466"/>
    <lineage>
        <taxon>Bacteria</taxon>
        <taxon>Pseudomonadati</taxon>
        <taxon>Pseudomonadota</taxon>
        <taxon>Betaproteobacteria</taxon>
        <taxon>Burkholderiales</taxon>
        <taxon>Oxalobacteraceae</taxon>
        <taxon>Telluria group</taxon>
        <taxon>Pseudoduganella</taxon>
    </lineage>
</organism>
<sequence>MKRIYCVLGSCILAGCAAKPELVYHKIDSGTPAAYKENIADSYYRNASVVSVSVQEPKDPQKPGPLTYVIASTPTEARDFKIGIEPVNNLLNTTKITITKPENSERYASGGSETKDNLKDTITAVGGLVAKAVAMAAPSSQPQAAGADSCSAKLGEVATVDLSAALMKKASQSFTARFDKADPASACIKVELQGVPLDAIPVDDYPWGKKTSAYFYSACRSATITVSYPDKSRQPLVKIVRVADPGFLQYVHYPFKGVITMHSECGVSVKTDGTADPLAGVAAMTELLKQAEAIKGANK</sequence>
<dbReference type="AlphaFoldDB" id="A0A7W5BA07"/>
<dbReference type="EMBL" id="JACHXD010000005">
    <property type="protein sequence ID" value="MBB3119263.1"/>
    <property type="molecule type" value="Genomic_DNA"/>
</dbReference>
<evidence type="ECO:0000313" key="1">
    <source>
        <dbReference type="EMBL" id="MBB3119263.1"/>
    </source>
</evidence>
<evidence type="ECO:0008006" key="3">
    <source>
        <dbReference type="Google" id="ProtNLM"/>
    </source>
</evidence>
<name>A0A7W5BA07_9BURK</name>
<comment type="caution">
    <text evidence="1">The sequence shown here is derived from an EMBL/GenBank/DDBJ whole genome shotgun (WGS) entry which is preliminary data.</text>
</comment>
<reference evidence="1 2" key="1">
    <citation type="submission" date="2020-08" db="EMBL/GenBank/DDBJ databases">
        <title>Genomic Encyclopedia of Type Strains, Phase III (KMG-III): the genomes of soil and plant-associated and newly described type strains.</title>
        <authorList>
            <person name="Whitman W."/>
        </authorList>
    </citation>
    <scope>NUCLEOTIDE SEQUENCE [LARGE SCALE GENOMIC DNA]</scope>
    <source>
        <strain evidence="1 2">CECT 8897</strain>
    </source>
</reference>
<proteinExistence type="predicted"/>
<evidence type="ECO:0000313" key="2">
    <source>
        <dbReference type="Proteomes" id="UP000541535"/>
    </source>
</evidence>
<accession>A0A7W5BA07</accession>
<protein>
    <recommendedName>
        <fullName evidence="3">Lipoprotein</fullName>
    </recommendedName>
</protein>
<gene>
    <name evidence="1" type="ORF">FHS03_002314</name>
</gene>
<keyword evidence="2" id="KW-1185">Reference proteome</keyword>
<dbReference type="Proteomes" id="UP000541535">
    <property type="component" value="Unassembled WGS sequence"/>
</dbReference>
<dbReference type="PROSITE" id="PS51257">
    <property type="entry name" value="PROKAR_LIPOPROTEIN"/>
    <property type="match status" value="1"/>
</dbReference>
<dbReference type="RefSeq" id="WP_183441099.1">
    <property type="nucleotide sequence ID" value="NZ_JACHXD010000005.1"/>
</dbReference>